<protein>
    <submittedName>
        <fullName evidence="2">Uncharacterized protein</fullName>
    </submittedName>
</protein>
<evidence type="ECO:0000313" key="2">
    <source>
        <dbReference type="EMBL" id="KAG5928349.1"/>
    </source>
</evidence>
<gene>
    <name evidence="2" type="ORF">E4U42_000795</name>
</gene>
<feature type="region of interest" description="Disordered" evidence="1">
    <location>
        <begin position="76"/>
        <end position="104"/>
    </location>
</feature>
<evidence type="ECO:0000313" key="3">
    <source>
        <dbReference type="Proteomes" id="UP000811619"/>
    </source>
</evidence>
<feature type="compositionally biased region" description="Polar residues" evidence="1">
    <location>
        <begin position="163"/>
        <end position="172"/>
    </location>
</feature>
<name>A0A8K0J9X9_9HYPO</name>
<feature type="compositionally biased region" description="Low complexity" evidence="1">
    <location>
        <begin position="285"/>
        <end position="297"/>
    </location>
</feature>
<feature type="compositionally biased region" description="Low complexity" evidence="1">
    <location>
        <begin position="248"/>
        <end position="261"/>
    </location>
</feature>
<dbReference type="AlphaFoldDB" id="A0A8K0J9X9"/>
<accession>A0A8K0J9X9</accession>
<feature type="compositionally biased region" description="Acidic residues" evidence="1">
    <location>
        <begin position="238"/>
        <end position="247"/>
    </location>
</feature>
<sequence>MALPNPAPPLLLTKRLSAFLHANQIPELPTLLLTTYHGKLLAHASPNPVSIIRTHATVAASLLAIHASCSPDVPYTLPGSENLDPAPSTPVPKPEPDNKKNKPVLNVEGIPKVFTVRRRTGPLVRPAVVTVQLSGGTIIVRRLQCGLLLVCVGPTARDVRPEPQSQQQGETSENVENNENVENIKNNENYQTNVENNQTDETNETNVENNKTNEANVSEEANVENNKTNETNVKNNEDTEDTEDTEDNTQNTRSVENTENVENVDTENTDNAKNTDNVDIENTENTENTDNVKNTENVDIENTENTENTDNVKNTENVDTEDTDTENVKNTENVDTENTENADNADNDQADRADLPGNPGSPSEAENPVSAESPTPSPVIVVAPSIAEMRERSAELADWLDDKLATLEVPEEFLGTSIGIS</sequence>
<organism evidence="2 3">
    <name type="scientific">Claviceps africana</name>
    <dbReference type="NCBI Taxonomy" id="83212"/>
    <lineage>
        <taxon>Eukaryota</taxon>
        <taxon>Fungi</taxon>
        <taxon>Dikarya</taxon>
        <taxon>Ascomycota</taxon>
        <taxon>Pezizomycotina</taxon>
        <taxon>Sordariomycetes</taxon>
        <taxon>Hypocreomycetidae</taxon>
        <taxon>Hypocreales</taxon>
        <taxon>Clavicipitaceae</taxon>
        <taxon>Claviceps</taxon>
    </lineage>
</organism>
<feature type="compositionally biased region" description="Acidic residues" evidence="1">
    <location>
        <begin position="334"/>
        <end position="348"/>
    </location>
</feature>
<keyword evidence="3" id="KW-1185">Reference proteome</keyword>
<proteinExistence type="predicted"/>
<feature type="compositionally biased region" description="Low complexity" evidence="1">
    <location>
        <begin position="174"/>
        <end position="234"/>
    </location>
</feature>
<evidence type="ECO:0000256" key="1">
    <source>
        <dbReference type="SAM" id="MobiDB-lite"/>
    </source>
</evidence>
<feature type="region of interest" description="Disordered" evidence="1">
    <location>
        <begin position="157"/>
        <end position="380"/>
    </location>
</feature>
<feature type="compositionally biased region" description="Low complexity" evidence="1">
    <location>
        <begin position="305"/>
        <end position="317"/>
    </location>
</feature>
<reference evidence="2" key="1">
    <citation type="journal article" date="2020" name="bioRxiv">
        <title>Whole genome comparisons of ergot fungi reveals the divergence and evolution of species within the genus Claviceps are the result of varying mechanisms driving genome evolution and host range expansion.</title>
        <authorList>
            <person name="Wyka S.A."/>
            <person name="Mondo S.J."/>
            <person name="Liu M."/>
            <person name="Dettman J."/>
            <person name="Nalam V."/>
            <person name="Broders K.D."/>
        </authorList>
    </citation>
    <scope>NUCLEOTIDE SEQUENCE</scope>
    <source>
        <strain evidence="2">CCC 489</strain>
    </source>
</reference>
<dbReference type="EMBL" id="SRPY01000121">
    <property type="protein sequence ID" value="KAG5928349.1"/>
    <property type="molecule type" value="Genomic_DNA"/>
</dbReference>
<dbReference type="Proteomes" id="UP000811619">
    <property type="component" value="Unassembled WGS sequence"/>
</dbReference>
<dbReference type="OrthoDB" id="271745at2759"/>
<comment type="caution">
    <text evidence="2">The sequence shown here is derived from an EMBL/GenBank/DDBJ whole genome shotgun (WGS) entry which is preliminary data.</text>
</comment>